<sequence>MRAAVATIIVAVLACGLLAGCGGSDAEAPTVARYEPSGEGGDAALLGGVVRIEHGCLVIESDGALHLPIFATTDVRPDGWEDGDAVELGGGFAPGVDATVPDACAGLGLDRFVVAAPE</sequence>
<keyword evidence="3" id="KW-1185">Reference proteome</keyword>
<organism evidence="2 3">
    <name type="scientific">Agrococcus jejuensis</name>
    <dbReference type="NCBI Taxonomy" id="399736"/>
    <lineage>
        <taxon>Bacteria</taxon>
        <taxon>Bacillati</taxon>
        <taxon>Actinomycetota</taxon>
        <taxon>Actinomycetes</taxon>
        <taxon>Micrococcales</taxon>
        <taxon>Microbacteriaceae</taxon>
        <taxon>Agrococcus</taxon>
    </lineage>
</organism>
<reference evidence="3" key="1">
    <citation type="submission" date="2016-10" db="EMBL/GenBank/DDBJ databases">
        <authorList>
            <person name="Varghese N."/>
            <person name="Submissions S."/>
        </authorList>
    </citation>
    <scope>NUCLEOTIDE SEQUENCE [LARGE SCALE GENOMIC DNA]</scope>
    <source>
        <strain evidence="3">DSM 22002</strain>
    </source>
</reference>
<dbReference type="AlphaFoldDB" id="A0A1G8FTQ6"/>
<evidence type="ECO:0000313" key="2">
    <source>
        <dbReference type="EMBL" id="SDH85500.1"/>
    </source>
</evidence>
<dbReference type="PROSITE" id="PS51257">
    <property type="entry name" value="PROKAR_LIPOPROTEIN"/>
    <property type="match status" value="1"/>
</dbReference>
<proteinExistence type="predicted"/>
<evidence type="ECO:0008006" key="4">
    <source>
        <dbReference type="Google" id="ProtNLM"/>
    </source>
</evidence>
<evidence type="ECO:0000313" key="3">
    <source>
        <dbReference type="Proteomes" id="UP000198822"/>
    </source>
</evidence>
<dbReference type="Proteomes" id="UP000198822">
    <property type="component" value="Chromosome I"/>
</dbReference>
<evidence type="ECO:0000256" key="1">
    <source>
        <dbReference type="SAM" id="SignalP"/>
    </source>
</evidence>
<feature type="signal peptide" evidence="1">
    <location>
        <begin position="1"/>
        <end position="19"/>
    </location>
</feature>
<accession>A0A1G8FTQ6</accession>
<gene>
    <name evidence="2" type="ORF">SAMN04489720_2614</name>
</gene>
<protein>
    <recommendedName>
        <fullName evidence="4">DUF5666 domain-containing protein</fullName>
    </recommendedName>
</protein>
<dbReference type="EMBL" id="LT629695">
    <property type="protein sequence ID" value="SDH85500.1"/>
    <property type="molecule type" value="Genomic_DNA"/>
</dbReference>
<dbReference type="STRING" id="399736.SAMN04489720_2614"/>
<feature type="chain" id="PRO_5039199825" description="DUF5666 domain-containing protein" evidence="1">
    <location>
        <begin position="20"/>
        <end position="118"/>
    </location>
</feature>
<name>A0A1G8FTQ6_9MICO</name>
<keyword evidence="1" id="KW-0732">Signal</keyword>